<evidence type="ECO:0000313" key="2">
    <source>
        <dbReference type="Proteomes" id="UP000615446"/>
    </source>
</evidence>
<organism evidence="1 2">
    <name type="scientific">Rhizophagus clarus</name>
    <dbReference type="NCBI Taxonomy" id="94130"/>
    <lineage>
        <taxon>Eukaryota</taxon>
        <taxon>Fungi</taxon>
        <taxon>Fungi incertae sedis</taxon>
        <taxon>Mucoromycota</taxon>
        <taxon>Glomeromycotina</taxon>
        <taxon>Glomeromycetes</taxon>
        <taxon>Glomerales</taxon>
        <taxon>Glomeraceae</taxon>
        <taxon>Rhizophagus</taxon>
    </lineage>
</organism>
<dbReference type="OrthoDB" id="2432998at2759"/>
<reference evidence="1" key="1">
    <citation type="submission" date="2019-10" db="EMBL/GenBank/DDBJ databases">
        <title>Conservation and host-specific expression of non-tandemly repeated heterogenous ribosome RNA gene in arbuscular mycorrhizal fungi.</title>
        <authorList>
            <person name="Maeda T."/>
            <person name="Kobayashi Y."/>
            <person name="Nakagawa T."/>
            <person name="Ezawa T."/>
            <person name="Yamaguchi K."/>
            <person name="Bino T."/>
            <person name="Nishimoto Y."/>
            <person name="Shigenobu S."/>
            <person name="Kawaguchi M."/>
        </authorList>
    </citation>
    <scope>NUCLEOTIDE SEQUENCE</scope>
    <source>
        <strain evidence="1">HR1</strain>
    </source>
</reference>
<dbReference type="AlphaFoldDB" id="A0A8H3LWF1"/>
<name>A0A8H3LWF1_9GLOM</name>
<sequence length="674" mass="79074">MQTLTKLNGYDFIITVLEPNMEISPSSRYQAICYFINNELINEQLLKDVQFRPFEFFVKQFQIIVFGIGISKNQEWNYAGDGYRSSFIDNVNKKQFLYVQNFTAKKCILTIYEGNKLRSIICEKTPADSEIIELRTSLMQLYGSEYQISSREFSAWKSMLRHMGCVEITPYNKNQCEFEFWTRSVNSNKDREMLRILCDLGFLHPAPSDQAEILWNCIQKSLNANKRGQDGKRRILSIVADQFSYCEIKKNLNIFSSDMTNETCKYTRLHSPGAERIEKPIFTQITIPREKLDQVQQFLDDKNNVVMSSYKTETKTGLLVKYLKCTKECLWEKFSCQFSDGIKRTFFMTFLRRKQYIYQENLDNNLQKHYINKLEHLRRYLKKSYEQEFEIAANRTVIYNECISHCLLYAFGVCTESHSHECVGCGRLFAIFYQLKNDIPTTLHTKLGEYQEHLLYYLAHQTRKVYLNTQFNANLLELDEKGALIVVNYKMKVLPKSVRKTKEQFFGKKGWTLYLVLFTASSLYAVIESIKKKPEWITIISDNGGHYHDNADLMMILRHWPDWYGIWPKKWIFLELGEAKTTIDSHHAQIAHSINRHIKLGFDISLGKDIENAISEIYGMSLGLFANSQNAFSTESGKERNKLPGIFNWFEWLWPIVREYSGYIQARDIANLVT</sequence>
<dbReference type="EMBL" id="BLAL01000234">
    <property type="protein sequence ID" value="GES94284.1"/>
    <property type="molecule type" value="Genomic_DNA"/>
</dbReference>
<dbReference type="Proteomes" id="UP000615446">
    <property type="component" value="Unassembled WGS sequence"/>
</dbReference>
<accession>A0A8H3LWF1</accession>
<gene>
    <name evidence="1" type="ORF">RCL2_002102600</name>
</gene>
<comment type="caution">
    <text evidence="1">The sequence shown here is derived from an EMBL/GenBank/DDBJ whole genome shotgun (WGS) entry which is preliminary data.</text>
</comment>
<protein>
    <submittedName>
        <fullName evidence="1">Uncharacterized protein</fullName>
    </submittedName>
</protein>
<proteinExistence type="predicted"/>
<evidence type="ECO:0000313" key="1">
    <source>
        <dbReference type="EMBL" id="GES94284.1"/>
    </source>
</evidence>